<accession>A0A645AJ85</accession>
<proteinExistence type="predicted"/>
<evidence type="ECO:0008006" key="2">
    <source>
        <dbReference type="Google" id="ProtNLM"/>
    </source>
</evidence>
<organism evidence="1">
    <name type="scientific">bioreactor metagenome</name>
    <dbReference type="NCBI Taxonomy" id="1076179"/>
    <lineage>
        <taxon>unclassified sequences</taxon>
        <taxon>metagenomes</taxon>
        <taxon>ecological metagenomes</taxon>
    </lineage>
</organism>
<gene>
    <name evidence="1" type="ORF">SDC9_99955</name>
</gene>
<dbReference type="EMBL" id="VSSQ01014216">
    <property type="protein sequence ID" value="MPM53190.1"/>
    <property type="molecule type" value="Genomic_DNA"/>
</dbReference>
<sequence length="104" mass="11455">MTANEEMPGIHLQWPGEANQTYQLQLARTEDFASLMADVKLDKPSWNADDIRPGTYFLRIKTIDTATGLESPFSAALQVRSVAAVRSGFGEPLTSSDGEPLERQ</sequence>
<dbReference type="InterPro" id="IPR013783">
    <property type="entry name" value="Ig-like_fold"/>
</dbReference>
<comment type="caution">
    <text evidence="1">The sequence shown here is derived from an EMBL/GenBank/DDBJ whole genome shotgun (WGS) entry which is preliminary data.</text>
</comment>
<dbReference type="Gene3D" id="2.60.40.10">
    <property type="entry name" value="Immunoglobulins"/>
    <property type="match status" value="1"/>
</dbReference>
<dbReference type="AlphaFoldDB" id="A0A645AJ85"/>
<reference evidence="1" key="1">
    <citation type="submission" date="2019-08" db="EMBL/GenBank/DDBJ databases">
        <authorList>
            <person name="Kucharzyk K."/>
            <person name="Murdoch R.W."/>
            <person name="Higgins S."/>
            <person name="Loffler F."/>
        </authorList>
    </citation>
    <scope>NUCLEOTIDE SEQUENCE</scope>
</reference>
<evidence type="ECO:0000313" key="1">
    <source>
        <dbReference type="EMBL" id="MPM53190.1"/>
    </source>
</evidence>
<protein>
    <recommendedName>
        <fullName evidence="2">Fibronectin type-III domain-containing protein</fullName>
    </recommendedName>
</protein>
<name>A0A645AJ85_9ZZZZ</name>